<accession>A0A2W4QR76</accession>
<protein>
    <recommendedName>
        <fullName evidence="2">TPM domain-containing protein</fullName>
    </recommendedName>
</protein>
<evidence type="ECO:0000256" key="1">
    <source>
        <dbReference type="SAM" id="Phobius"/>
    </source>
</evidence>
<evidence type="ECO:0000259" key="2">
    <source>
        <dbReference type="Pfam" id="PF04536"/>
    </source>
</evidence>
<name>A0A2W4QR76_9GAMM</name>
<dbReference type="Gene3D" id="3.10.310.50">
    <property type="match status" value="1"/>
</dbReference>
<comment type="caution">
    <text evidence="3">The sequence shown here is derived from an EMBL/GenBank/DDBJ whole genome shotgun (WGS) entry which is preliminary data.</text>
</comment>
<organism evidence="3 4">
    <name type="scientific">Candidatus Methylumidiphilus alinenensis</name>
    <dbReference type="NCBI Taxonomy" id="2202197"/>
    <lineage>
        <taxon>Bacteria</taxon>
        <taxon>Pseudomonadati</taxon>
        <taxon>Pseudomonadota</taxon>
        <taxon>Gammaproteobacteria</taxon>
        <taxon>Methylococcales</taxon>
        <taxon>Candidatus Methylumidiphilus</taxon>
    </lineage>
</organism>
<dbReference type="AlphaFoldDB" id="A0A2W4QR76"/>
<evidence type="ECO:0000313" key="4">
    <source>
        <dbReference type="Proteomes" id="UP000249396"/>
    </source>
</evidence>
<reference evidence="3 4" key="1">
    <citation type="journal article" date="2018" name="Aquat. Microb. Ecol.">
        <title>Gammaproteobacterial methanotrophs dominate.</title>
        <authorList>
            <person name="Rissanen A.J."/>
            <person name="Saarenheimo J."/>
            <person name="Tiirola M."/>
            <person name="Peura S."/>
            <person name="Aalto S.L."/>
            <person name="Karvinen A."/>
            <person name="Nykanen H."/>
        </authorList>
    </citation>
    <scope>NUCLEOTIDE SEQUENCE [LARGE SCALE GENOMIC DNA]</scope>
    <source>
        <strain evidence="3">AMbin10</strain>
    </source>
</reference>
<gene>
    <name evidence="3" type="ORF">DM484_23980</name>
</gene>
<feature type="transmembrane region" description="Helical" evidence="1">
    <location>
        <begin position="42"/>
        <end position="62"/>
    </location>
</feature>
<sequence length="208" mass="23225">MATNFNNAIHPKIGNIISQIESHSHAELVVIVKSRIQGYSEYPLAVGASLAFMTLTFFRFSPEFYEDWVIYAGTVLGFVLGAVLSGGIPSILRLLIGRKRLEKSAEIMARACFQKGGIHHTRDKTGVLIFIAFWEQQIVILPDRGVESAIPLAEWEKIQQDFRGVFRATNPGTAFVAKLEAMQTVFSRYIPQVEGDINELPDNLEVDL</sequence>
<feature type="domain" description="TPM" evidence="2">
    <location>
        <begin position="104"/>
        <end position="184"/>
    </location>
</feature>
<evidence type="ECO:0000313" key="3">
    <source>
        <dbReference type="EMBL" id="PZN72739.1"/>
    </source>
</evidence>
<dbReference type="InterPro" id="IPR007621">
    <property type="entry name" value="TPM_dom"/>
</dbReference>
<proteinExistence type="predicted"/>
<dbReference type="EMBL" id="QJPH01000475">
    <property type="protein sequence ID" value="PZN72739.1"/>
    <property type="molecule type" value="Genomic_DNA"/>
</dbReference>
<keyword evidence="1" id="KW-1133">Transmembrane helix</keyword>
<dbReference type="Proteomes" id="UP000249396">
    <property type="component" value="Unassembled WGS sequence"/>
</dbReference>
<keyword evidence="1" id="KW-0472">Membrane</keyword>
<feature type="transmembrane region" description="Helical" evidence="1">
    <location>
        <begin position="68"/>
        <end position="96"/>
    </location>
</feature>
<dbReference type="Pfam" id="PF04536">
    <property type="entry name" value="TPM_phosphatase"/>
    <property type="match status" value="1"/>
</dbReference>
<keyword evidence="1" id="KW-0812">Transmembrane</keyword>